<evidence type="ECO:0000256" key="1">
    <source>
        <dbReference type="ARBA" id="ARBA00023015"/>
    </source>
</evidence>
<dbReference type="AlphaFoldDB" id="A0A1V2I1A7"/>
<keyword evidence="2" id="KW-0804">Transcription</keyword>
<dbReference type="InterPro" id="IPR011075">
    <property type="entry name" value="TetR_C"/>
</dbReference>
<gene>
    <name evidence="5" type="ORF">BL253_32665</name>
</gene>
<accession>A0A1V2I1A7</accession>
<evidence type="ECO:0000313" key="5">
    <source>
        <dbReference type="EMBL" id="ONH23548.1"/>
    </source>
</evidence>
<feature type="region of interest" description="Disordered" evidence="3">
    <location>
        <begin position="1"/>
        <end position="27"/>
    </location>
</feature>
<dbReference type="SUPFAM" id="SSF48498">
    <property type="entry name" value="Tetracyclin repressor-like, C-terminal domain"/>
    <property type="match status" value="1"/>
</dbReference>
<evidence type="ECO:0000313" key="6">
    <source>
        <dbReference type="Proteomes" id="UP000188929"/>
    </source>
</evidence>
<comment type="caution">
    <text evidence="5">The sequence shown here is derived from an EMBL/GenBank/DDBJ whole genome shotgun (WGS) entry which is preliminary data.</text>
</comment>
<dbReference type="Proteomes" id="UP000188929">
    <property type="component" value="Unassembled WGS sequence"/>
</dbReference>
<evidence type="ECO:0000256" key="3">
    <source>
        <dbReference type="SAM" id="MobiDB-lite"/>
    </source>
</evidence>
<dbReference type="Pfam" id="PF16859">
    <property type="entry name" value="TetR_C_11"/>
    <property type="match status" value="1"/>
</dbReference>
<organism evidence="5 6">
    <name type="scientific">Pseudofrankia asymbiotica</name>
    <dbReference type="NCBI Taxonomy" id="1834516"/>
    <lineage>
        <taxon>Bacteria</taxon>
        <taxon>Bacillati</taxon>
        <taxon>Actinomycetota</taxon>
        <taxon>Actinomycetes</taxon>
        <taxon>Frankiales</taxon>
        <taxon>Frankiaceae</taxon>
        <taxon>Pseudofrankia</taxon>
    </lineage>
</organism>
<sequence length="72" mass="7445">MASTPGAGRAGCPGGAAGIERGELDGRLDPDQAIDQLAGPLIYRRLLAGRTFGADYVRGLVGDFLRAHGPRP</sequence>
<keyword evidence="1" id="KW-0805">Transcription regulation</keyword>
<reference evidence="6" key="1">
    <citation type="submission" date="2016-10" db="EMBL/GenBank/DDBJ databases">
        <title>Frankia sp. NRRL B-16386 Genome sequencing.</title>
        <authorList>
            <person name="Ghodhbane-Gtari F."/>
            <person name="Swanson E."/>
            <person name="Gueddou A."/>
            <person name="Hezbri K."/>
            <person name="Ktari K."/>
            <person name="Nouioui I."/>
            <person name="Morris K."/>
            <person name="Simpson S."/>
            <person name="Abebe-Akele F."/>
            <person name="Thomas K."/>
            <person name="Gtari M."/>
            <person name="Tisa L.S."/>
        </authorList>
    </citation>
    <scope>NUCLEOTIDE SEQUENCE [LARGE SCALE GENOMIC DNA]</scope>
    <source>
        <strain evidence="6">NRRL B-16386</strain>
    </source>
</reference>
<dbReference type="EMBL" id="MOMC01000084">
    <property type="protein sequence ID" value="ONH23548.1"/>
    <property type="molecule type" value="Genomic_DNA"/>
</dbReference>
<feature type="domain" description="Tetracyclin repressor-like C-terminal" evidence="4">
    <location>
        <begin position="17"/>
        <end position="62"/>
    </location>
</feature>
<evidence type="ECO:0000259" key="4">
    <source>
        <dbReference type="Pfam" id="PF16859"/>
    </source>
</evidence>
<protein>
    <recommendedName>
        <fullName evidence="4">Tetracyclin repressor-like C-terminal domain-containing protein</fullName>
    </recommendedName>
</protein>
<proteinExistence type="predicted"/>
<evidence type="ECO:0000256" key="2">
    <source>
        <dbReference type="ARBA" id="ARBA00023163"/>
    </source>
</evidence>
<name>A0A1V2I1A7_9ACTN</name>
<dbReference type="InterPro" id="IPR036271">
    <property type="entry name" value="Tet_transcr_reg_TetR-rel_C_sf"/>
</dbReference>
<feature type="compositionally biased region" description="Gly residues" evidence="3">
    <location>
        <begin position="8"/>
        <end position="17"/>
    </location>
</feature>
<keyword evidence="6" id="KW-1185">Reference proteome</keyword>
<dbReference type="Gene3D" id="1.10.357.10">
    <property type="entry name" value="Tetracycline Repressor, domain 2"/>
    <property type="match status" value="1"/>
</dbReference>